<evidence type="ECO:0000313" key="2">
    <source>
        <dbReference type="Proteomes" id="UP000287188"/>
    </source>
</evidence>
<keyword evidence="2" id="KW-1185">Reference proteome</keyword>
<proteinExistence type="predicted"/>
<name>A0A402ASQ8_9CHLR</name>
<comment type="caution">
    <text evidence="1">The sequence shown here is derived from an EMBL/GenBank/DDBJ whole genome shotgun (WGS) entry which is preliminary data.</text>
</comment>
<sequence length="75" mass="8566">MAFEELGIHIGKDVQLVSLSNADSPILFGRTRNMTLLEMNSADLIRSMFTLLESLMNGEQPHEDSIYIQPRLRME</sequence>
<dbReference type="AlphaFoldDB" id="A0A402ASQ8"/>
<accession>A0A402ASQ8</accession>
<dbReference type="Proteomes" id="UP000287188">
    <property type="component" value="Unassembled WGS sequence"/>
</dbReference>
<reference evidence="2" key="1">
    <citation type="submission" date="2018-12" db="EMBL/GenBank/DDBJ databases">
        <title>Tengunoibacter tsumagoiensis gen. nov., sp. nov., Dictyobacter kobayashii sp. nov., D. alpinus sp. nov., and D. joshuensis sp. nov. and description of Dictyobacteraceae fam. nov. within the order Ktedonobacterales isolated from Tengu-no-mugimeshi.</title>
        <authorList>
            <person name="Wang C.M."/>
            <person name="Zheng Y."/>
            <person name="Sakai Y."/>
            <person name="Toyoda A."/>
            <person name="Minakuchi Y."/>
            <person name="Abe K."/>
            <person name="Yokota A."/>
            <person name="Yabe S."/>
        </authorList>
    </citation>
    <scope>NUCLEOTIDE SEQUENCE [LARGE SCALE GENOMIC DNA]</scope>
    <source>
        <strain evidence="2">Uno11</strain>
    </source>
</reference>
<dbReference type="EMBL" id="BIFS01000002">
    <property type="protein sequence ID" value="GCE22135.1"/>
    <property type="molecule type" value="Genomic_DNA"/>
</dbReference>
<evidence type="ECO:0000313" key="1">
    <source>
        <dbReference type="EMBL" id="GCE22135.1"/>
    </source>
</evidence>
<evidence type="ECO:0008006" key="3">
    <source>
        <dbReference type="Google" id="ProtNLM"/>
    </source>
</evidence>
<organism evidence="1 2">
    <name type="scientific">Dictyobacter kobayashii</name>
    <dbReference type="NCBI Taxonomy" id="2014872"/>
    <lineage>
        <taxon>Bacteria</taxon>
        <taxon>Bacillati</taxon>
        <taxon>Chloroflexota</taxon>
        <taxon>Ktedonobacteria</taxon>
        <taxon>Ktedonobacterales</taxon>
        <taxon>Dictyobacteraceae</taxon>
        <taxon>Dictyobacter</taxon>
    </lineage>
</organism>
<dbReference type="RefSeq" id="WP_371865772.1">
    <property type="nucleotide sequence ID" value="NZ_BIFS01000002.1"/>
</dbReference>
<gene>
    <name evidence="1" type="ORF">KDK_59350</name>
</gene>
<protein>
    <recommendedName>
        <fullName evidence="3">LacI family transcriptional regulator</fullName>
    </recommendedName>
</protein>